<reference evidence="1" key="2">
    <citation type="submission" date="2021-09" db="EMBL/GenBank/DDBJ databases">
        <authorList>
            <person name="Gilroy R."/>
        </authorList>
    </citation>
    <scope>NUCLEOTIDE SEQUENCE</scope>
    <source>
        <strain evidence="1">1277</strain>
    </source>
</reference>
<name>A0A921SYM3_9FIRM</name>
<proteinExistence type="predicted"/>
<feature type="non-terminal residue" evidence="1">
    <location>
        <position position="75"/>
    </location>
</feature>
<dbReference type="Proteomes" id="UP000776700">
    <property type="component" value="Unassembled WGS sequence"/>
</dbReference>
<reference evidence="1" key="1">
    <citation type="journal article" date="2021" name="PeerJ">
        <title>Extensive microbial diversity within the chicken gut microbiome revealed by metagenomics and culture.</title>
        <authorList>
            <person name="Gilroy R."/>
            <person name="Ravi A."/>
            <person name="Getino M."/>
            <person name="Pursley I."/>
            <person name="Horton D.L."/>
            <person name="Alikhan N.F."/>
            <person name="Baker D."/>
            <person name="Gharbi K."/>
            <person name="Hall N."/>
            <person name="Watson M."/>
            <person name="Adriaenssens E.M."/>
            <person name="Foster-Nyarko E."/>
            <person name="Jarju S."/>
            <person name="Secka A."/>
            <person name="Antonio M."/>
            <person name="Oren A."/>
            <person name="Chaudhuri R.R."/>
            <person name="La Ragione R."/>
            <person name="Hildebrand F."/>
            <person name="Pallen M.J."/>
        </authorList>
    </citation>
    <scope>NUCLEOTIDE SEQUENCE</scope>
    <source>
        <strain evidence="1">1277</strain>
    </source>
</reference>
<comment type="caution">
    <text evidence="1">The sequence shown here is derived from an EMBL/GenBank/DDBJ whole genome shotgun (WGS) entry which is preliminary data.</text>
</comment>
<dbReference type="AlphaFoldDB" id="A0A921SYM3"/>
<dbReference type="EMBL" id="DYUB01000053">
    <property type="protein sequence ID" value="HJG95754.1"/>
    <property type="molecule type" value="Genomic_DNA"/>
</dbReference>
<sequence length="75" mass="8330">MRFDTSIELFIIEDVSDGLGGHTRSEKAIASKYANIEEMSLETTVRIYGDAITQNVKAIILGDTVKIDKIKIKDV</sequence>
<evidence type="ECO:0000313" key="1">
    <source>
        <dbReference type="EMBL" id="HJG95754.1"/>
    </source>
</evidence>
<evidence type="ECO:0000313" key="2">
    <source>
        <dbReference type="Proteomes" id="UP000776700"/>
    </source>
</evidence>
<protein>
    <submittedName>
        <fullName evidence="1">Uncharacterized protein</fullName>
    </submittedName>
</protein>
<organism evidence="1 2">
    <name type="scientific">Romboutsia timonensis</name>
    <dbReference type="NCBI Taxonomy" id="1776391"/>
    <lineage>
        <taxon>Bacteria</taxon>
        <taxon>Bacillati</taxon>
        <taxon>Bacillota</taxon>
        <taxon>Clostridia</taxon>
        <taxon>Peptostreptococcales</taxon>
        <taxon>Peptostreptococcaceae</taxon>
        <taxon>Romboutsia</taxon>
    </lineage>
</organism>
<gene>
    <name evidence="1" type="ORF">K8V90_01475</name>
</gene>
<accession>A0A921SYM3</accession>